<dbReference type="EC" id="3.1.1.47" evidence="1 5"/>
<dbReference type="EMBL" id="LR788768">
    <property type="protein sequence ID" value="CAB3264630.1"/>
    <property type="molecule type" value="mRNA"/>
</dbReference>
<dbReference type="GO" id="GO:0003847">
    <property type="term" value="F:1-alkyl-2-acetylglycerophosphocholine esterase activity"/>
    <property type="evidence" value="ECO:0007669"/>
    <property type="project" value="UniProtKB-UniRule"/>
</dbReference>
<feature type="active site" description="Nucleophile" evidence="6">
    <location>
        <position position="225"/>
    </location>
</feature>
<evidence type="ECO:0000313" key="7">
    <source>
        <dbReference type="EMBL" id="CAB3264630.1"/>
    </source>
</evidence>
<dbReference type="PANTHER" id="PTHR10272:SF0">
    <property type="entry name" value="PLATELET-ACTIVATING FACTOR ACETYLHYDROLASE"/>
    <property type="match status" value="1"/>
</dbReference>
<dbReference type="InterPro" id="IPR016715">
    <property type="entry name" value="PAF_acetylhydro_eukaryote"/>
</dbReference>
<dbReference type="Gene3D" id="3.40.50.1820">
    <property type="entry name" value="alpha/beta hydrolase"/>
    <property type="match status" value="1"/>
</dbReference>
<name>A0A6F9DNL8_9ASCI</name>
<proteinExistence type="evidence at transcript level"/>
<dbReference type="SUPFAM" id="SSF53474">
    <property type="entry name" value="alpha/beta-Hydrolases"/>
    <property type="match status" value="1"/>
</dbReference>
<evidence type="ECO:0000256" key="1">
    <source>
        <dbReference type="ARBA" id="ARBA00013201"/>
    </source>
</evidence>
<dbReference type="InterPro" id="IPR029058">
    <property type="entry name" value="AB_hydrolase_fold"/>
</dbReference>
<gene>
    <name evidence="7" type="primary">Pafah2-002</name>
</gene>
<keyword evidence="4 5" id="KW-0443">Lipid metabolism</keyword>
<evidence type="ECO:0000256" key="2">
    <source>
        <dbReference type="ARBA" id="ARBA00022801"/>
    </source>
</evidence>
<dbReference type="PANTHER" id="PTHR10272">
    <property type="entry name" value="PLATELET-ACTIVATING FACTOR ACETYLHYDROLASE"/>
    <property type="match status" value="1"/>
</dbReference>
<keyword evidence="2 5" id="KW-0378">Hydrolase</keyword>
<organism evidence="7">
    <name type="scientific">Phallusia mammillata</name>
    <dbReference type="NCBI Taxonomy" id="59560"/>
    <lineage>
        <taxon>Eukaryota</taxon>
        <taxon>Metazoa</taxon>
        <taxon>Chordata</taxon>
        <taxon>Tunicata</taxon>
        <taxon>Ascidiacea</taxon>
        <taxon>Phlebobranchia</taxon>
        <taxon>Ascidiidae</taxon>
        <taxon>Phallusia</taxon>
    </lineage>
</organism>
<keyword evidence="3 5" id="KW-0442">Lipid degradation</keyword>
<evidence type="ECO:0000256" key="5">
    <source>
        <dbReference type="PIRNR" id="PIRNR018169"/>
    </source>
</evidence>
<dbReference type="GO" id="GO:0016042">
    <property type="term" value="P:lipid catabolic process"/>
    <property type="evidence" value="ECO:0007669"/>
    <property type="project" value="UniProtKB-KW"/>
</dbReference>
<sequence length="404" mass="45681">MPVFPKPSGPYAVGCSDLVSKCGPDRCLFRLFYPASVTSESKSALWLPSREYADGFSSLVKSNVFSWIFRYLFSGAVMHATLNADLETAKRVEKMPVIVFSHGLSMMRTTYSHICVELASKGAVVASVEHADGSATTTYYLEQGRDDKNKFKKFWLPYDNIETNNPNEHNIRNKQVRERADECIEALNHLDELNKGTFEGVATEINLQQFKGQLDLEKAAILGHSFGGSTTITTLAKDTRFKLGVALDCWMFPLDKKVYQNVPPVPFLFINSYTYPSQEEVTEMRKLDNDAFGVEAERKMVTIIDSNHISQTDFSLLTRWNWFTRKCGLHGPVNPTQLMKVNNELVEAFIGKHLGLRFGAELDDVVKKYKDNVLVGSNVIVDEDKVKMLKQELHGSPNRQRQEL</sequence>
<dbReference type="AlphaFoldDB" id="A0A6F9DNL8"/>
<feature type="active site" description="Charge relay system" evidence="6">
    <location>
        <position position="308"/>
    </location>
</feature>
<evidence type="ECO:0000256" key="3">
    <source>
        <dbReference type="ARBA" id="ARBA00022963"/>
    </source>
</evidence>
<evidence type="ECO:0000256" key="4">
    <source>
        <dbReference type="ARBA" id="ARBA00023098"/>
    </source>
</evidence>
<dbReference type="PIRSF" id="PIRSF018169">
    <property type="entry name" value="PAF_acetylhydrolase"/>
    <property type="match status" value="1"/>
</dbReference>
<evidence type="ECO:0000256" key="6">
    <source>
        <dbReference type="PIRSR" id="PIRSR018169-1"/>
    </source>
</evidence>
<comment type="catalytic activity">
    <reaction evidence="5">
        <text>a 1-O-alkyl-2-acetyl-sn-glycero-3-phosphocholine + H2O = a 1-O-alkyl-sn-glycero-3-phosphocholine + acetate + H(+)</text>
        <dbReference type="Rhea" id="RHEA:17777"/>
        <dbReference type="ChEBI" id="CHEBI:15377"/>
        <dbReference type="ChEBI" id="CHEBI:15378"/>
        <dbReference type="ChEBI" id="CHEBI:30089"/>
        <dbReference type="ChEBI" id="CHEBI:30909"/>
        <dbReference type="ChEBI" id="CHEBI:36707"/>
        <dbReference type="EC" id="3.1.1.47"/>
    </reaction>
</comment>
<accession>A0A6F9DNL8</accession>
<protein>
    <recommendedName>
        <fullName evidence="1 5">1-alkyl-2-acetylglycerophosphocholine esterase</fullName>
        <ecNumber evidence="1 5">3.1.1.47</ecNumber>
    </recommendedName>
</protein>
<feature type="active site" description="Charge relay system" evidence="6">
    <location>
        <position position="248"/>
    </location>
</feature>
<reference evidence="7" key="1">
    <citation type="submission" date="2020-04" db="EMBL/GenBank/DDBJ databases">
        <authorList>
            <person name="Neveu A P."/>
        </authorList>
    </citation>
    <scope>NUCLEOTIDE SEQUENCE</scope>
    <source>
        <tissue evidence="7">Whole embryo</tissue>
    </source>
</reference>
<dbReference type="Pfam" id="PF03403">
    <property type="entry name" value="PAF-AH_p_II"/>
    <property type="match status" value="1"/>
</dbReference>